<comment type="similarity">
    <text evidence="1">Belongs to the TRAFAC class translation factor GTPase superfamily. Classic translation factor GTPase family. IF-2 subfamily.</text>
</comment>
<dbReference type="KEGG" id="cme:CYME_CMK228C"/>
<dbReference type="OMA" id="TIVCYQI"/>
<dbReference type="Gramene" id="CMK228CT">
    <property type="protein sequence ID" value="CMK228CT"/>
    <property type="gene ID" value="CMK228C"/>
</dbReference>
<dbReference type="PRINTS" id="PR00315">
    <property type="entry name" value="ELONGATNFCT"/>
</dbReference>
<gene>
    <name evidence="8" type="ORF">CYME_CMK228C</name>
</gene>
<dbReference type="InterPro" id="IPR053905">
    <property type="entry name" value="EF-G-like_DII"/>
</dbReference>
<dbReference type="PROSITE" id="PS51722">
    <property type="entry name" value="G_TR_2"/>
    <property type="match status" value="1"/>
</dbReference>
<accession>M1VHW9</accession>
<evidence type="ECO:0000313" key="8">
    <source>
        <dbReference type="EMBL" id="BAM80583.1"/>
    </source>
</evidence>
<dbReference type="SUPFAM" id="SSF52156">
    <property type="entry name" value="Initiation factor IF2/eIF5b, domain 3"/>
    <property type="match status" value="1"/>
</dbReference>
<dbReference type="InterPro" id="IPR027417">
    <property type="entry name" value="P-loop_NTPase"/>
</dbReference>
<dbReference type="GO" id="GO:0003743">
    <property type="term" value="F:translation initiation factor activity"/>
    <property type="evidence" value="ECO:0007669"/>
    <property type="project" value="UniProtKB-KW"/>
</dbReference>
<reference evidence="8 9" key="1">
    <citation type="journal article" date="2004" name="Nature">
        <title>Genome sequence of the ultrasmall unicellular red alga Cyanidioschyzon merolae 10D.</title>
        <authorList>
            <person name="Matsuzaki M."/>
            <person name="Misumi O."/>
            <person name="Shin-i T."/>
            <person name="Maruyama S."/>
            <person name="Takahara M."/>
            <person name="Miyagishima S."/>
            <person name="Mori T."/>
            <person name="Nishida K."/>
            <person name="Yagisawa F."/>
            <person name="Nishida K."/>
            <person name="Yoshida Y."/>
            <person name="Nishimura Y."/>
            <person name="Nakao S."/>
            <person name="Kobayashi T."/>
            <person name="Momoyama Y."/>
            <person name="Higashiyama T."/>
            <person name="Minoda A."/>
            <person name="Sano M."/>
            <person name="Nomoto H."/>
            <person name="Oishi K."/>
            <person name="Hayashi H."/>
            <person name="Ohta F."/>
            <person name="Nishizaka S."/>
            <person name="Haga S."/>
            <person name="Miura S."/>
            <person name="Morishita T."/>
            <person name="Kabeya Y."/>
            <person name="Terasawa K."/>
            <person name="Suzuki Y."/>
            <person name="Ishii Y."/>
            <person name="Asakawa S."/>
            <person name="Takano H."/>
            <person name="Ohta N."/>
            <person name="Kuroiwa H."/>
            <person name="Tanaka K."/>
            <person name="Shimizu N."/>
            <person name="Sugano S."/>
            <person name="Sato N."/>
            <person name="Nozaki H."/>
            <person name="Ogasawara N."/>
            <person name="Kohara Y."/>
            <person name="Kuroiwa T."/>
        </authorList>
    </citation>
    <scope>NUCLEOTIDE SEQUENCE [LARGE SCALE GENOMIC DNA]</scope>
    <source>
        <strain evidence="8 9">10D</strain>
    </source>
</reference>
<dbReference type="FunFam" id="3.40.50.300:FF:000019">
    <property type="entry name" value="Translation initiation factor IF-2"/>
    <property type="match status" value="1"/>
</dbReference>
<dbReference type="HOGENOM" id="CLU_357303_0_0_1"/>
<dbReference type="CDD" id="cd01887">
    <property type="entry name" value="IF2_eIF5B"/>
    <property type="match status" value="1"/>
</dbReference>
<dbReference type="Pfam" id="PF00009">
    <property type="entry name" value="GTP_EFTU"/>
    <property type="match status" value="1"/>
</dbReference>
<organism evidence="8 9">
    <name type="scientific">Cyanidioschyzon merolae (strain NIES-3377 / 10D)</name>
    <name type="common">Unicellular red alga</name>
    <dbReference type="NCBI Taxonomy" id="280699"/>
    <lineage>
        <taxon>Eukaryota</taxon>
        <taxon>Rhodophyta</taxon>
        <taxon>Bangiophyceae</taxon>
        <taxon>Cyanidiales</taxon>
        <taxon>Cyanidiaceae</taxon>
        <taxon>Cyanidioschyzon</taxon>
    </lineage>
</organism>
<dbReference type="InterPro" id="IPR000795">
    <property type="entry name" value="T_Tr_GTP-bd_dom"/>
</dbReference>
<dbReference type="FunFam" id="2.40.30.10:FF:000008">
    <property type="entry name" value="Translation initiation factor IF-2"/>
    <property type="match status" value="1"/>
</dbReference>
<dbReference type="InterPro" id="IPR023115">
    <property type="entry name" value="TIF_IF2_dom3"/>
</dbReference>
<name>M1VHW9_CYAM1</name>
<proteinExistence type="inferred from homology"/>
<dbReference type="Pfam" id="PF22042">
    <property type="entry name" value="EF-G_D2"/>
    <property type="match status" value="1"/>
</dbReference>
<dbReference type="Proteomes" id="UP000007014">
    <property type="component" value="Chromosome 11"/>
</dbReference>
<keyword evidence="3" id="KW-0547">Nucleotide-binding</keyword>
<dbReference type="EMBL" id="AP006493">
    <property type="protein sequence ID" value="BAM80583.1"/>
    <property type="molecule type" value="Genomic_DNA"/>
</dbReference>
<dbReference type="GeneID" id="16994236"/>
<dbReference type="GO" id="GO:0005737">
    <property type="term" value="C:cytoplasm"/>
    <property type="evidence" value="ECO:0007669"/>
    <property type="project" value="TreeGrafter"/>
</dbReference>
<dbReference type="Gene3D" id="3.40.50.300">
    <property type="entry name" value="P-loop containing nucleotide triphosphate hydrolases"/>
    <property type="match status" value="1"/>
</dbReference>
<dbReference type="AlphaFoldDB" id="M1VHW9"/>
<dbReference type="CDD" id="cd03692">
    <property type="entry name" value="mtIF2_IVc"/>
    <property type="match status" value="1"/>
</dbReference>
<keyword evidence="9" id="KW-1185">Reference proteome</keyword>
<dbReference type="Gene3D" id="3.40.50.10050">
    <property type="entry name" value="Translation initiation factor IF- 2, domain 3"/>
    <property type="match status" value="1"/>
</dbReference>
<dbReference type="RefSeq" id="XP_005536619.1">
    <property type="nucleotide sequence ID" value="XM_005536562.1"/>
</dbReference>
<dbReference type="STRING" id="280699.M1VHW9"/>
<evidence type="ECO:0000256" key="3">
    <source>
        <dbReference type="ARBA" id="ARBA00022741"/>
    </source>
</evidence>
<dbReference type="InterPro" id="IPR009000">
    <property type="entry name" value="Transl_B-barrel_sf"/>
</dbReference>
<protein>
    <submittedName>
        <fullName evidence="8">Mitochondrial translation initiation factor IF-2</fullName>
    </submittedName>
</protein>
<dbReference type="NCBIfam" id="TIGR00231">
    <property type="entry name" value="small_GTP"/>
    <property type="match status" value="1"/>
</dbReference>
<keyword evidence="2 8" id="KW-0396">Initiation factor</keyword>
<feature type="domain" description="Tr-type G" evidence="7">
    <location>
        <begin position="262"/>
        <end position="441"/>
    </location>
</feature>
<evidence type="ECO:0000256" key="1">
    <source>
        <dbReference type="ARBA" id="ARBA00007733"/>
    </source>
</evidence>
<evidence type="ECO:0000256" key="6">
    <source>
        <dbReference type="SAM" id="MobiDB-lite"/>
    </source>
</evidence>
<reference evidence="8 9" key="2">
    <citation type="journal article" date="2007" name="BMC Biol.">
        <title>A 100%-complete sequence reveals unusually simple genomic features in the hot-spring red alga Cyanidioschyzon merolae.</title>
        <authorList>
            <person name="Nozaki H."/>
            <person name="Takano H."/>
            <person name="Misumi O."/>
            <person name="Terasawa K."/>
            <person name="Matsuzaki M."/>
            <person name="Maruyama S."/>
            <person name="Nishida K."/>
            <person name="Yagisawa F."/>
            <person name="Yoshida Y."/>
            <person name="Fujiwara T."/>
            <person name="Takio S."/>
            <person name="Tamura K."/>
            <person name="Chung S.J."/>
            <person name="Nakamura S."/>
            <person name="Kuroiwa H."/>
            <person name="Tanaka K."/>
            <person name="Sato N."/>
            <person name="Kuroiwa T."/>
        </authorList>
    </citation>
    <scope>NUCLEOTIDE SEQUENCE [LARGE SCALE GENOMIC DNA]</scope>
    <source>
        <strain evidence="8 9">10D</strain>
    </source>
</reference>
<dbReference type="SUPFAM" id="SSF52540">
    <property type="entry name" value="P-loop containing nucleoside triphosphate hydrolases"/>
    <property type="match status" value="1"/>
</dbReference>
<sequence length="785" mass="85298">MFLPLRSCFSALCGNLKNVSEVLRAQAPPSTGRVLHQRPLSRGESGGTLQQVIDANGLGDVCWRHLQCWRSRSSVGALDKVLRGNSAGSSLPPARGAAEAALKLPARFESYASSLVRHTRVSSHFADAKILQHGYGTSFGTAVGRGAFQRSASRTLRSLQQRLGRPHEKPRRQRESLFTDDSKCLRIVSSRAQGSVEVRGPRIPSLRQVQLQRRAQCQWRSPSRSTALCARYIRHLGISATKAGPVEHIVDAAKTPATNTWLRPPIVTVMGHVNHGKTTLLDALRETQLAGEEAGGITQNIRAFRVFWERILGQSADVPSVPWITFLDTPGHEAFTEMRARGASVTDIVVLVIAADDGVMPQTLEAIHHARAAAVPIIVALNKCDKIKGRGMAIYKALEEQAGLCVEALGGDVQCVEISALKRLHLDRLVEAILLQAAVLEAERTTSIQGAAEGVCLEARMDRGYGLVLDCLFRHGKLCSGDILATPAAWGRVRLLLDEHGRKIQEAWPTQPVTVIGVRRNEDDSEIPVEPGSIVRTVDSEEAAKAFVRSERSTAALETPASTAARGSEATRSGTAHTTGLELIIRGTYRGTVEAVAQAVQRMSTPNFPIHIMLASTGAVCKADILLASSSLDRPAQIIAFQTKVPRAIAELAARHHVPVKCFTVIYEILDDIQQQQRRAQSDEPQAPVATGRARVQQVFTYNAGKRVADALIIGGCRVIDGVIYRRHPVRILRQGQCVHEARISSLKHYREDVAQVRKGQECGIAVEGFAFAVDDEIIGIADSG</sequence>
<evidence type="ECO:0000256" key="5">
    <source>
        <dbReference type="ARBA" id="ARBA00023134"/>
    </source>
</evidence>
<keyword evidence="5" id="KW-0342">GTP-binding</keyword>
<keyword evidence="4" id="KW-0648">Protein biosynthesis</keyword>
<dbReference type="InterPro" id="IPR005225">
    <property type="entry name" value="Small_GTP-bd"/>
</dbReference>
<dbReference type="PANTHER" id="PTHR43381:SF20">
    <property type="entry name" value="TRANSLATION INITIATION FACTOR IF-2, MITOCHONDRIAL"/>
    <property type="match status" value="1"/>
</dbReference>
<evidence type="ECO:0000256" key="4">
    <source>
        <dbReference type="ARBA" id="ARBA00022917"/>
    </source>
</evidence>
<dbReference type="InterPro" id="IPR036925">
    <property type="entry name" value="TIF_IF2_dom3_sf"/>
</dbReference>
<dbReference type="SUPFAM" id="SSF50447">
    <property type="entry name" value="Translation proteins"/>
    <property type="match status" value="2"/>
</dbReference>
<dbReference type="eggNOG" id="KOG1145">
    <property type="taxonomic scope" value="Eukaryota"/>
</dbReference>
<dbReference type="GO" id="GO:0003924">
    <property type="term" value="F:GTPase activity"/>
    <property type="evidence" value="ECO:0007669"/>
    <property type="project" value="InterPro"/>
</dbReference>
<dbReference type="GO" id="GO:0005525">
    <property type="term" value="F:GTP binding"/>
    <property type="evidence" value="ECO:0007669"/>
    <property type="project" value="UniProtKB-KW"/>
</dbReference>
<evidence type="ECO:0000256" key="2">
    <source>
        <dbReference type="ARBA" id="ARBA00022540"/>
    </source>
</evidence>
<feature type="region of interest" description="Disordered" evidence="6">
    <location>
        <begin position="554"/>
        <end position="573"/>
    </location>
</feature>
<evidence type="ECO:0000259" key="7">
    <source>
        <dbReference type="PROSITE" id="PS51722"/>
    </source>
</evidence>
<dbReference type="Pfam" id="PF11987">
    <property type="entry name" value="IF-2"/>
    <property type="match status" value="1"/>
</dbReference>
<dbReference type="InterPro" id="IPR015760">
    <property type="entry name" value="TIF_IF2"/>
</dbReference>
<dbReference type="PANTHER" id="PTHR43381">
    <property type="entry name" value="TRANSLATION INITIATION FACTOR IF-2-RELATED"/>
    <property type="match status" value="1"/>
</dbReference>
<evidence type="ECO:0000313" key="9">
    <source>
        <dbReference type="Proteomes" id="UP000007014"/>
    </source>
</evidence>
<dbReference type="Gene3D" id="2.40.30.10">
    <property type="entry name" value="Translation factors"/>
    <property type="match status" value="2"/>
</dbReference>
<dbReference type="OrthoDB" id="361630at2759"/>